<proteinExistence type="predicted"/>
<evidence type="ECO:0000313" key="5">
    <source>
        <dbReference type="Proteomes" id="UP000521872"/>
    </source>
</evidence>
<dbReference type="PANTHER" id="PTHR10183:SF425">
    <property type="entry name" value="CALPAIN-5"/>
    <property type="match status" value="1"/>
</dbReference>
<dbReference type="SMART" id="SM00230">
    <property type="entry name" value="CysPc"/>
    <property type="match status" value="1"/>
</dbReference>
<feature type="compositionally biased region" description="Pro residues" evidence="2">
    <location>
        <begin position="55"/>
        <end position="67"/>
    </location>
</feature>
<reference evidence="4 5" key="1">
    <citation type="submission" date="2019-12" db="EMBL/GenBank/DDBJ databases">
        <authorList>
            <person name="Floudas D."/>
            <person name="Bentzer J."/>
            <person name="Ahren D."/>
            <person name="Johansson T."/>
            <person name="Persson P."/>
            <person name="Tunlid A."/>
        </authorList>
    </citation>
    <scope>NUCLEOTIDE SEQUENCE [LARGE SCALE GENOMIC DNA]</scope>
    <source>
        <strain evidence="4 5">CBS 102.39</strain>
    </source>
</reference>
<evidence type="ECO:0000256" key="2">
    <source>
        <dbReference type="SAM" id="MobiDB-lite"/>
    </source>
</evidence>
<dbReference type="InterPro" id="IPR038765">
    <property type="entry name" value="Papain-like_cys_pep_sf"/>
</dbReference>
<name>A0A8H4QHF7_9AGAR</name>
<dbReference type="PROSITE" id="PS50203">
    <property type="entry name" value="CALPAIN_CAT"/>
    <property type="match status" value="1"/>
</dbReference>
<dbReference type="InterPro" id="IPR001300">
    <property type="entry name" value="Peptidase_C2_calpain_cat"/>
</dbReference>
<organism evidence="4 5">
    <name type="scientific">Agrocybe pediades</name>
    <dbReference type="NCBI Taxonomy" id="84607"/>
    <lineage>
        <taxon>Eukaryota</taxon>
        <taxon>Fungi</taxon>
        <taxon>Dikarya</taxon>
        <taxon>Basidiomycota</taxon>
        <taxon>Agaricomycotina</taxon>
        <taxon>Agaricomycetes</taxon>
        <taxon>Agaricomycetidae</taxon>
        <taxon>Agaricales</taxon>
        <taxon>Agaricineae</taxon>
        <taxon>Strophariaceae</taxon>
        <taxon>Agrocybe</taxon>
    </lineage>
</organism>
<dbReference type="AlphaFoldDB" id="A0A8H4QHF7"/>
<feature type="domain" description="Calpain catalytic" evidence="3">
    <location>
        <begin position="231"/>
        <end position="524"/>
    </location>
</feature>
<evidence type="ECO:0000313" key="4">
    <source>
        <dbReference type="EMBL" id="KAF4610983.1"/>
    </source>
</evidence>
<dbReference type="InterPro" id="IPR022684">
    <property type="entry name" value="Calpain_cysteine_protease"/>
</dbReference>
<dbReference type="SUPFAM" id="SSF54001">
    <property type="entry name" value="Cysteine proteinases"/>
    <property type="match status" value="1"/>
</dbReference>
<accession>A0A8H4QHF7</accession>
<sequence>MPKSDSDSDRSRSRSRTRKNHRHRRSSHHHRSRSRHGRHHDPHHPANAPNFQVPYPNPYQVPYPPSYPAFHNPQYQFSHPPPPSPPPGPPPAAPSTKQHVTHPWEVPASVHISQVVEEPHSNAHGVNWHSPILPPATLPVPLAPKADVQQDSSSKELSLTSYTQSHLCGISIVAERDAAYAECKATVERIARQCRAKNRKFRDVEFDIDSDKDICLNNLQDRAVDEVPDVQRVPDIFPSPRVFYSGTSKSAEIAEGKLADGHLISALSAMTAVEGLVDRLCVARDEEVGIYGFIFHRDCYWVSVIIDDLLFIRLPKYESLSADEKILYDNKKDAFDATRRSPEALLFARPPGNSGETWMPLVEKAYAKLHGDYASITYGKAAQAVEDLTGGVSSIILCQDILDPDTFWTKELLCASRDRLFTCCYSVLSGTRSGTTNPPIGGLVGGLSYSVVRSVEVKGKRFVVMRSAWGHFGGTWKGPWSDGSKEWTTEWLACLSDIGYSLGGGGGEFVMEYKDFLDVWTEVHRTLIFDSSWIMSSLWLHVPFPVQTLETYSFGHMTFTFSLSVSSPAVVVLSTYDISFFEDLGGFSSWRFDFVLARIGPEGETEIVTESSCADALARSVSVELDMLEKGDYVDYIKNGLKNGWNRRKAARILTERAKGQSIAANYKPDPSLLPTPASAILKNRDRLEADKKILSAAAQNVKDFPRHEGVGIGSINGGDTITVTTKTSTTTRITQKRTRLDQAETGPDPPFSSTNFPPGPTQVIQPQNVQPLSPMIVAPSANPIIIPPPQALPPPLPSLPRLTVDDYLFQLQEDDSTVFGLKVQ</sequence>
<feature type="compositionally biased region" description="Polar residues" evidence="2">
    <location>
        <begin position="752"/>
        <end position="761"/>
    </location>
</feature>
<protein>
    <recommendedName>
        <fullName evidence="3">Calpain catalytic domain-containing protein</fullName>
    </recommendedName>
</protein>
<dbReference type="GO" id="GO:0004198">
    <property type="term" value="F:calcium-dependent cysteine-type endopeptidase activity"/>
    <property type="evidence" value="ECO:0007669"/>
    <property type="project" value="InterPro"/>
</dbReference>
<keyword evidence="5" id="KW-1185">Reference proteome</keyword>
<feature type="region of interest" description="Disordered" evidence="2">
    <location>
        <begin position="1"/>
        <end position="100"/>
    </location>
</feature>
<comment type="caution">
    <text evidence="1">Lacks conserved residue(s) required for the propagation of feature annotation.</text>
</comment>
<dbReference type="EMBL" id="JAACJL010000058">
    <property type="protein sequence ID" value="KAF4610983.1"/>
    <property type="molecule type" value="Genomic_DNA"/>
</dbReference>
<dbReference type="Proteomes" id="UP000521872">
    <property type="component" value="Unassembled WGS sequence"/>
</dbReference>
<gene>
    <name evidence="4" type="ORF">D9613_006504</name>
</gene>
<feature type="compositionally biased region" description="Pro residues" evidence="2">
    <location>
        <begin position="79"/>
        <end position="93"/>
    </location>
</feature>
<comment type="caution">
    <text evidence="4">The sequence shown here is derived from an EMBL/GenBank/DDBJ whole genome shotgun (WGS) entry which is preliminary data.</text>
</comment>
<dbReference type="Pfam" id="PF00648">
    <property type="entry name" value="Peptidase_C2"/>
    <property type="match status" value="1"/>
</dbReference>
<feature type="region of interest" description="Disordered" evidence="2">
    <location>
        <begin position="737"/>
        <end position="761"/>
    </location>
</feature>
<dbReference type="GO" id="GO:0006508">
    <property type="term" value="P:proteolysis"/>
    <property type="evidence" value="ECO:0007669"/>
    <property type="project" value="InterPro"/>
</dbReference>
<evidence type="ECO:0000256" key="1">
    <source>
        <dbReference type="PROSITE-ProRule" id="PRU00239"/>
    </source>
</evidence>
<dbReference type="Gene3D" id="3.90.70.10">
    <property type="entry name" value="Cysteine proteinases"/>
    <property type="match status" value="1"/>
</dbReference>
<feature type="compositionally biased region" description="Basic residues" evidence="2">
    <location>
        <begin position="13"/>
        <end position="42"/>
    </location>
</feature>
<dbReference type="PANTHER" id="PTHR10183">
    <property type="entry name" value="CALPAIN"/>
    <property type="match status" value="1"/>
</dbReference>
<feature type="compositionally biased region" description="Basic and acidic residues" evidence="2">
    <location>
        <begin position="1"/>
        <end position="12"/>
    </location>
</feature>
<evidence type="ECO:0000259" key="3">
    <source>
        <dbReference type="PROSITE" id="PS50203"/>
    </source>
</evidence>